<dbReference type="InterPro" id="IPR008978">
    <property type="entry name" value="HSP20-like_chaperone"/>
</dbReference>
<dbReference type="InterPro" id="IPR039321">
    <property type="entry name" value="IDM2/3-like"/>
</dbReference>
<dbReference type="Gene3D" id="2.60.40.790">
    <property type="match status" value="1"/>
</dbReference>
<dbReference type="FunFam" id="2.60.40.790:FF:000049">
    <property type="entry name" value="Increased DNA methylation 3"/>
    <property type="match status" value="1"/>
</dbReference>
<dbReference type="PANTHER" id="PTHR34661">
    <property type="entry name" value="INCREASED DNA METHYLATION 3"/>
    <property type="match status" value="1"/>
</dbReference>
<evidence type="ECO:0008006" key="4">
    <source>
        <dbReference type="Google" id="ProtNLM"/>
    </source>
</evidence>
<evidence type="ECO:0000313" key="3">
    <source>
        <dbReference type="Proteomes" id="UP000826271"/>
    </source>
</evidence>
<evidence type="ECO:0000313" key="2">
    <source>
        <dbReference type="EMBL" id="KAG8369303.1"/>
    </source>
</evidence>
<dbReference type="Proteomes" id="UP000826271">
    <property type="component" value="Unassembled WGS sequence"/>
</dbReference>
<reference evidence="2" key="1">
    <citation type="submission" date="2019-10" db="EMBL/GenBank/DDBJ databases">
        <authorList>
            <person name="Zhang R."/>
            <person name="Pan Y."/>
            <person name="Wang J."/>
            <person name="Ma R."/>
            <person name="Yu S."/>
        </authorList>
    </citation>
    <scope>NUCLEOTIDE SEQUENCE</scope>
    <source>
        <strain evidence="2">LA-IB0</strain>
        <tissue evidence="2">Leaf</tissue>
    </source>
</reference>
<feature type="compositionally biased region" description="Basic and acidic residues" evidence="1">
    <location>
        <begin position="59"/>
        <end position="69"/>
    </location>
</feature>
<organism evidence="2 3">
    <name type="scientific">Buddleja alternifolia</name>
    <dbReference type="NCBI Taxonomy" id="168488"/>
    <lineage>
        <taxon>Eukaryota</taxon>
        <taxon>Viridiplantae</taxon>
        <taxon>Streptophyta</taxon>
        <taxon>Embryophyta</taxon>
        <taxon>Tracheophyta</taxon>
        <taxon>Spermatophyta</taxon>
        <taxon>Magnoliopsida</taxon>
        <taxon>eudicotyledons</taxon>
        <taxon>Gunneridae</taxon>
        <taxon>Pentapetalae</taxon>
        <taxon>asterids</taxon>
        <taxon>lamiids</taxon>
        <taxon>Lamiales</taxon>
        <taxon>Scrophulariaceae</taxon>
        <taxon>Buddlejeae</taxon>
        <taxon>Buddleja</taxon>
    </lineage>
</organism>
<name>A0AAV6WGI2_9LAMI</name>
<dbReference type="EMBL" id="WHWC01000015">
    <property type="protein sequence ID" value="KAG8369303.1"/>
    <property type="molecule type" value="Genomic_DNA"/>
</dbReference>
<accession>A0AAV6WGI2</accession>
<dbReference type="GO" id="GO:0005634">
    <property type="term" value="C:nucleus"/>
    <property type="evidence" value="ECO:0007669"/>
    <property type="project" value="TreeGrafter"/>
</dbReference>
<dbReference type="AlphaFoldDB" id="A0AAV6WGI2"/>
<dbReference type="CDD" id="cd06464">
    <property type="entry name" value="ACD_sHsps-like"/>
    <property type="match status" value="1"/>
</dbReference>
<evidence type="ECO:0000256" key="1">
    <source>
        <dbReference type="SAM" id="MobiDB-lite"/>
    </source>
</evidence>
<protein>
    <recommendedName>
        <fullName evidence="4">SHSP domain-containing protein</fullName>
    </recommendedName>
</protein>
<proteinExistence type="predicted"/>
<sequence length="229" mass="25438">MTLSVGMQDESSHLRSSYFDAGDTSQVNMSMDNLEAGKVKKIIWKRSKTQPDVNDEREDPSRCHDETEKKRRCDAMQLTTFSSTCSPGHPYVLPLIPIPKVEEWCANKSIVFTGTACRGRTGPPIGVVDIGVSKSAYYFCIALPGVNKDPGEFSCEIKRDGKVCVQGVTLTGAKTVTKYSRVFEMKFQQQCPPGPFTLYFSLPGPVDPRLLFPTFRSDGIFEAVVAKYE</sequence>
<comment type="caution">
    <text evidence="2">The sequence shown here is derived from an EMBL/GenBank/DDBJ whole genome shotgun (WGS) entry which is preliminary data.</text>
</comment>
<dbReference type="PANTHER" id="PTHR34661:SF1">
    <property type="entry name" value="INCREASED DNA METHYLATION 3"/>
    <property type="match status" value="1"/>
</dbReference>
<gene>
    <name evidence="2" type="ORF">BUALT_Bualt15G0137300</name>
</gene>
<keyword evidence="3" id="KW-1185">Reference proteome</keyword>
<feature type="region of interest" description="Disordered" evidence="1">
    <location>
        <begin position="48"/>
        <end position="69"/>
    </location>
</feature>